<dbReference type="InterPro" id="IPR002575">
    <property type="entry name" value="Aminoglycoside_PTrfase"/>
</dbReference>
<dbReference type="EMBL" id="CP023322">
    <property type="protein sequence ID" value="ATY58826.1"/>
    <property type="molecule type" value="Genomic_DNA"/>
</dbReference>
<dbReference type="Pfam" id="PF01636">
    <property type="entry name" value="APH"/>
    <property type="match status" value="1"/>
</dbReference>
<dbReference type="VEuPathDB" id="FungiDB:CCM_09460"/>
<name>A0A2H4S6U7_CORMI</name>
<dbReference type="VEuPathDB" id="FungiDB:A9K55_002324"/>
<evidence type="ECO:0000256" key="1">
    <source>
        <dbReference type="SAM" id="MobiDB-lite"/>
    </source>
</evidence>
<keyword evidence="3" id="KW-0808">Transferase</keyword>
<reference evidence="3 4" key="1">
    <citation type="journal article" date="2017" name="BMC Genomics">
        <title>Chromosome level assembly and secondary metabolite potential of the parasitic fungus Cordyceps militaris.</title>
        <authorList>
            <person name="Kramer G.J."/>
            <person name="Nodwell J.R."/>
        </authorList>
    </citation>
    <scope>NUCLEOTIDE SEQUENCE [LARGE SCALE GENOMIC DNA]</scope>
    <source>
        <strain evidence="3 4">ATCC 34164</strain>
    </source>
</reference>
<dbReference type="OrthoDB" id="3645574at2759"/>
<dbReference type="PANTHER" id="PTHR21310:SF37">
    <property type="entry name" value="AMINOGLYCOSIDE PHOSPHOTRANSFERASE DOMAIN-CONTAINING PROTEIN"/>
    <property type="match status" value="1"/>
</dbReference>
<dbReference type="Proteomes" id="UP000323067">
    <property type="component" value="Chromosome iv"/>
</dbReference>
<dbReference type="AlphaFoldDB" id="A0A2H4S6U7"/>
<accession>A0A2H4S6U7</accession>
<dbReference type="SUPFAM" id="SSF56112">
    <property type="entry name" value="Protein kinase-like (PK-like)"/>
    <property type="match status" value="1"/>
</dbReference>
<feature type="region of interest" description="Disordered" evidence="1">
    <location>
        <begin position="1"/>
        <end position="40"/>
    </location>
</feature>
<proteinExistence type="predicted"/>
<protein>
    <submittedName>
        <fullName evidence="3">Aminoglycoside phosphotransferase</fullName>
    </submittedName>
</protein>
<evidence type="ECO:0000313" key="4">
    <source>
        <dbReference type="Proteomes" id="UP000323067"/>
    </source>
</evidence>
<gene>
    <name evidence="3" type="ORF">A9K55_002324</name>
</gene>
<organism evidence="3 4">
    <name type="scientific">Cordyceps militaris</name>
    <name type="common">Caterpillar fungus</name>
    <name type="synonym">Clavaria militaris</name>
    <dbReference type="NCBI Taxonomy" id="73501"/>
    <lineage>
        <taxon>Eukaryota</taxon>
        <taxon>Fungi</taxon>
        <taxon>Dikarya</taxon>
        <taxon>Ascomycota</taxon>
        <taxon>Pezizomycotina</taxon>
        <taxon>Sordariomycetes</taxon>
        <taxon>Hypocreomycetidae</taxon>
        <taxon>Hypocreales</taxon>
        <taxon>Cordycipitaceae</taxon>
        <taxon>Cordyceps</taxon>
    </lineage>
</organism>
<dbReference type="PANTHER" id="PTHR21310">
    <property type="entry name" value="AMINOGLYCOSIDE PHOSPHOTRANSFERASE-RELATED-RELATED"/>
    <property type="match status" value="1"/>
</dbReference>
<feature type="domain" description="Aminoglycoside phosphotransferase" evidence="2">
    <location>
        <begin position="212"/>
        <end position="389"/>
    </location>
</feature>
<feature type="compositionally biased region" description="Basic and acidic residues" evidence="1">
    <location>
        <begin position="1"/>
        <end position="22"/>
    </location>
</feature>
<feature type="compositionally biased region" description="Low complexity" evidence="1">
    <location>
        <begin position="28"/>
        <end position="40"/>
    </location>
</feature>
<evidence type="ECO:0000259" key="2">
    <source>
        <dbReference type="Pfam" id="PF01636"/>
    </source>
</evidence>
<dbReference type="InterPro" id="IPR051678">
    <property type="entry name" value="AGP_Transferase"/>
</dbReference>
<evidence type="ECO:0000313" key="3">
    <source>
        <dbReference type="EMBL" id="ATY58826.1"/>
    </source>
</evidence>
<sequence length="536" mass="61334">MPQHEQDAEEAPRPAPSDTRHDDDDDAPAPAAASASWGSDPSSLAAAIESEENKLVSRRFPRLRAALYASVSARRDELEAMICRLLRVPSCRIVPSALWRAGSFNVAILVRLPAGRNVYLRLPFAHRSGEDHFPGNTEEKLRTEIATYLWLREHCPDVPIPTLHAFGLPDGSVFTSPENTPWRRRVWWKLNHILALALGRAPIRHVRHSIRHSLDCGFLLISEAEGQSLASSWYLHYRDEAYKANLFRDLARIAISMNTIPLPRIGALCLEQDTVSLSNRPLNLYMHMVENEGVSCQIPRRRTYLEVDPYVADLLTLQDAKLRGQPNAILGVEDGQCQMAALAALRATMHHFIDADLRQGPFFLTLTDLHHSNIFVDEQWNVKCIIDLEWTHSLPAQMQTPPYWLTSRAVDGLKDRAQIDEYEAVLEEYLAVYADEEYKRHGSTRQAELQRQTWRSGGFWFFKAASIPKGMYNLFNRHIQPMYNEHHPDMAVFDDVFHWYWGLRASKLIDRKLAEREAYINELRKAHHAGESDNEV</sequence>
<dbReference type="GO" id="GO:0016740">
    <property type="term" value="F:transferase activity"/>
    <property type="evidence" value="ECO:0007669"/>
    <property type="project" value="UniProtKB-KW"/>
</dbReference>
<dbReference type="InterPro" id="IPR011009">
    <property type="entry name" value="Kinase-like_dom_sf"/>
</dbReference>